<evidence type="ECO:0000256" key="2">
    <source>
        <dbReference type="ARBA" id="ARBA00023043"/>
    </source>
</evidence>
<dbReference type="Pfam" id="PF12796">
    <property type="entry name" value="Ank_2"/>
    <property type="match status" value="3"/>
</dbReference>
<protein>
    <submittedName>
        <fullName evidence="3">Ankyrin repeat protein</fullName>
    </submittedName>
</protein>
<organism evidence="3">
    <name type="scientific">Klosneuvirus KNV1</name>
    <dbReference type="NCBI Taxonomy" id="1977640"/>
    <lineage>
        <taxon>Viruses</taxon>
        <taxon>Varidnaviria</taxon>
        <taxon>Bamfordvirae</taxon>
        <taxon>Nucleocytoviricota</taxon>
        <taxon>Megaviricetes</taxon>
        <taxon>Imitervirales</taxon>
        <taxon>Mimiviridae</taxon>
        <taxon>Klosneuvirinae</taxon>
        <taxon>Klosneuvirus</taxon>
    </lineage>
</organism>
<reference evidence="3" key="1">
    <citation type="journal article" date="2017" name="Science">
        <title>Giant viruses with an expanded complement of translation system components.</title>
        <authorList>
            <person name="Schulz F."/>
            <person name="Yutin N."/>
            <person name="Ivanova N.N."/>
            <person name="Ortega D.R."/>
            <person name="Lee T.K."/>
            <person name="Vierheilig J."/>
            <person name="Daims H."/>
            <person name="Horn M."/>
            <person name="Wagner M."/>
            <person name="Jensen G.J."/>
            <person name="Kyrpides N.C."/>
            <person name="Koonin E.V."/>
            <person name="Woyke T."/>
        </authorList>
    </citation>
    <scope>NUCLEOTIDE SEQUENCE</scope>
    <source>
        <strain evidence="3">KNV1</strain>
    </source>
</reference>
<dbReference type="PANTHER" id="PTHR24171">
    <property type="entry name" value="ANKYRIN REPEAT DOMAIN-CONTAINING PROTEIN 39-RELATED"/>
    <property type="match status" value="1"/>
</dbReference>
<evidence type="ECO:0000256" key="1">
    <source>
        <dbReference type="ARBA" id="ARBA00022737"/>
    </source>
</evidence>
<dbReference type="SMART" id="SM00248">
    <property type="entry name" value="ANK"/>
    <property type="match status" value="6"/>
</dbReference>
<dbReference type="InterPro" id="IPR036770">
    <property type="entry name" value="Ankyrin_rpt-contain_sf"/>
</dbReference>
<dbReference type="InterPro" id="IPR002110">
    <property type="entry name" value="Ankyrin_rpt"/>
</dbReference>
<name>A0A1V0SKX3_9VIRU</name>
<dbReference type="SUPFAM" id="SSF48403">
    <property type="entry name" value="Ankyrin repeat"/>
    <property type="match status" value="1"/>
</dbReference>
<keyword evidence="2" id="KW-0040">ANK repeat</keyword>
<sequence>MDIYQEPDPNIEYKCSDNTISKGFTLLMKWVMLTKEHPELHDKIKEYIRDRPKEINKQNEKGLTALMMASRYSNGDSTENTVKMLIEAEANVDLQNNDGWTALMLASRNSKTESTENTVKMLIEAKSNVNLQEKDGWTALMMTSRYSNGDSTENTVKMLIEAKANVDLQNNDGWTALIMASRYSNGDSTENTVKMLIEAKANVDLQNNDGWTALMMACGYSNGDSTENTVKMLIEAKANIDLHNNNGWTALMMACRNSTTESTENTVKMLIEADDNLTMNKIIENKIPSNIAEPCLNKIYVKNYLKQRFTRSIVKHIPLIVSEFKLKYGTLSQKIITYNLELKNTNDKKSIYNIIHDKDNKIIDYLDIKNENDMSKLTEYVNLL</sequence>
<proteinExistence type="predicted"/>
<dbReference type="EMBL" id="KY684111">
    <property type="protein sequence ID" value="ARF12321.1"/>
    <property type="molecule type" value="Genomic_DNA"/>
</dbReference>
<dbReference type="GO" id="GO:0004842">
    <property type="term" value="F:ubiquitin-protein transferase activity"/>
    <property type="evidence" value="ECO:0007669"/>
    <property type="project" value="TreeGrafter"/>
</dbReference>
<accession>A0A1V0SKX3</accession>
<evidence type="ECO:0000313" key="3">
    <source>
        <dbReference type="EMBL" id="ARF12321.1"/>
    </source>
</evidence>
<dbReference type="PANTHER" id="PTHR24171:SF8">
    <property type="entry name" value="BRCA1-ASSOCIATED RING DOMAIN PROTEIN 1"/>
    <property type="match status" value="1"/>
</dbReference>
<dbReference type="Gene3D" id="1.25.40.20">
    <property type="entry name" value="Ankyrin repeat-containing domain"/>
    <property type="match status" value="2"/>
</dbReference>
<gene>
    <name evidence="3" type="ORF">Klosneuvirus_4_136</name>
</gene>
<keyword evidence="1" id="KW-0677">Repeat</keyword>
<dbReference type="PROSITE" id="PS50088">
    <property type="entry name" value="ANK_REPEAT"/>
    <property type="match status" value="5"/>
</dbReference>
<dbReference type="GO" id="GO:0085020">
    <property type="term" value="P:protein K6-linked ubiquitination"/>
    <property type="evidence" value="ECO:0007669"/>
    <property type="project" value="TreeGrafter"/>
</dbReference>